<dbReference type="InterPro" id="IPR050624">
    <property type="entry name" value="HTH-type_Tx_Regulator"/>
</dbReference>
<protein>
    <submittedName>
        <fullName evidence="4">TetR/AcrR family transcriptional regulator</fullName>
    </submittedName>
</protein>
<reference evidence="4 5" key="1">
    <citation type="journal article" date="2015" name="Genome Announc.">
        <title>Draft Genome Sequences of Marine Isolates of Thalassomonas viridans and Thalassomonas actiniarum.</title>
        <authorList>
            <person name="Olonade I."/>
            <person name="van Zyl L.J."/>
            <person name="Trindade M."/>
        </authorList>
    </citation>
    <scope>NUCLEOTIDE SEQUENCE [LARGE SCALE GENOMIC DNA]</scope>
    <source>
        <strain evidence="4 5">XOM25</strain>
    </source>
</reference>
<evidence type="ECO:0000313" key="5">
    <source>
        <dbReference type="Proteomes" id="UP000032352"/>
    </source>
</evidence>
<dbReference type="InterPro" id="IPR001647">
    <property type="entry name" value="HTH_TetR"/>
</dbReference>
<dbReference type="Pfam" id="PF00440">
    <property type="entry name" value="TetR_N"/>
    <property type="match status" value="1"/>
</dbReference>
<dbReference type="KEGG" id="tvd:SG34_011280"/>
<name>A0AAE9Z980_9GAMM</name>
<accession>A0AAE9Z980</accession>
<dbReference type="PROSITE" id="PS50977">
    <property type="entry name" value="HTH_TETR_2"/>
    <property type="match status" value="1"/>
</dbReference>
<dbReference type="PANTHER" id="PTHR43479">
    <property type="entry name" value="ACREF/ENVCD OPERON REPRESSOR-RELATED"/>
    <property type="match status" value="1"/>
</dbReference>
<dbReference type="RefSeq" id="WP_084723821.1">
    <property type="nucleotide sequence ID" value="NZ_CP059733.1"/>
</dbReference>
<organism evidence="4 5">
    <name type="scientific">Thalassomonas viridans</name>
    <dbReference type="NCBI Taxonomy" id="137584"/>
    <lineage>
        <taxon>Bacteria</taxon>
        <taxon>Pseudomonadati</taxon>
        <taxon>Pseudomonadota</taxon>
        <taxon>Gammaproteobacteria</taxon>
        <taxon>Alteromonadales</taxon>
        <taxon>Colwelliaceae</taxon>
        <taxon>Thalassomonas</taxon>
    </lineage>
</organism>
<feature type="DNA-binding region" description="H-T-H motif" evidence="2">
    <location>
        <begin position="31"/>
        <end position="50"/>
    </location>
</feature>
<dbReference type="InterPro" id="IPR009057">
    <property type="entry name" value="Homeodomain-like_sf"/>
</dbReference>
<sequence>MARPSMAGQRREEILDALEQCILEKGIQATSLENIAETAGMKRTILRHYIGNRDDIICALSQRWAEKYSQQWQELLAWLPGSNRAQALIDALFSAGSKDKVNNTIIGEAIFSEAKRLEPIKLHQKQTMQEFIRHLIREFSTQYPGSDESTIELVSYGIYSNYLMSESLLPLGMLDEIYKLKQASVLLCSQLLKS</sequence>
<feature type="domain" description="HTH tetR-type" evidence="3">
    <location>
        <begin position="8"/>
        <end position="68"/>
    </location>
</feature>
<proteinExistence type="predicted"/>
<dbReference type="AlphaFoldDB" id="A0AAE9Z980"/>
<reference evidence="4 5" key="2">
    <citation type="journal article" date="2022" name="Mar. Drugs">
        <title>Bioassay-Guided Fractionation Leads to the Detection of Cholic Acid Generated by the Rare Thalassomonas sp.</title>
        <authorList>
            <person name="Pheiffer F."/>
            <person name="Schneider Y.K."/>
            <person name="Hansen E.H."/>
            <person name="Andersen J.H."/>
            <person name="Isaksson J."/>
            <person name="Busche T."/>
            <person name="R C."/>
            <person name="Kalinowski J."/>
            <person name="Zyl L.V."/>
            <person name="Trindade M."/>
        </authorList>
    </citation>
    <scope>NUCLEOTIDE SEQUENCE [LARGE SCALE GENOMIC DNA]</scope>
    <source>
        <strain evidence="4 5">XOM25</strain>
    </source>
</reference>
<keyword evidence="1 2" id="KW-0238">DNA-binding</keyword>
<evidence type="ECO:0000256" key="2">
    <source>
        <dbReference type="PROSITE-ProRule" id="PRU00335"/>
    </source>
</evidence>
<dbReference type="EMBL" id="CP059733">
    <property type="protein sequence ID" value="WDE07412.1"/>
    <property type="molecule type" value="Genomic_DNA"/>
</dbReference>
<evidence type="ECO:0000313" key="4">
    <source>
        <dbReference type="EMBL" id="WDE07412.1"/>
    </source>
</evidence>
<evidence type="ECO:0000259" key="3">
    <source>
        <dbReference type="PROSITE" id="PS50977"/>
    </source>
</evidence>
<dbReference type="Proteomes" id="UP000032352">
    <property type="component" value="Chromosome"/>
</dbReference>
<evidence type="ECO:0000256" key="1">
    <source>
        <dbReference type="ARBA" id="ARBA00023125"/>
    </source>
</evidence>
<keyword evidence="5" id="KW-1185">Reference proteome</keyword>
<dbReference type="PANTHER" id="PTHR43479:SF11">
    <property type="entry name" value="ACREF_ENVCD OPERON REPRESSOR-RELATED"/>
    <property type="match status" value="1"/>
</dbReference>
<dbReference type="Gene3D" id="1.10.357.10">
    <property type="entry name" value="Tetracycline Repressor, domain 2"/>
    <property type="match status" value="1"/>
</dbReference>
<dbReference type="SUPFAM" id="SSF46689">
    <property type="entry name" value="Homeodomain-like"/>
    <property type="match status" value="1"/>
</dbReference>
<gene>
    <name evidence="4" type="ORF">SG34_011280</name>
</gene>
<dbReference type="GO" id="GO:0003677">
    <property type="term" value="F:DNA binding"/>
    <property type="evidence" value="ECO:0007669"/>
    <property type="project" value="UniProtKB-UniRule"/>
</dbReference>